<reference evidence="3 4" key="1">
    <citation type="journal article" date="2013" name="Genome Biol.">
        <title>Genome of Acanthamoeba castellanii highlights extensive lateral gene transfer and early evolution of tyrosine kinase signaling.</title>
        <authorList>
            <person name="Clarke M."/>
            <person name="Lohan A.J."/>
            <person name="Liu B."/>
            <person name="Lagkouvardos I."/>
            <person name="Roy S."/>
            <person name="Zafar N."/>
            <person name="Bertelli C."/>
            <person name="Schilde C."/>
            <person name="Kianianmomeni A."/>
            <person name="Burglin T.R."/>
            <person name="Frech C."/>
            <person name="Turcotte B."/>
            <person name="Kopec K.O."/>
            <person name="Synnott J.M."/>
            <person name="Choo C."/>
            <person name="Paponov I."/>
            <person name="Finkler A."/>
            <person name="Soon Heng Tan C."/>
            <person name="Hutchins A.P."/>
            <person name="Weinmeier T."/>
            <person name="Rattei T."/>
            <person name="Chu J.S."/>
            <person name="Gimenez G."/>
            <person name="Irimia M."/>
            <person name="Rigden D.J."/>
            <person name="Fitzpatrick D.A."/>
            <person name="Lorenzo-Morales J."/>
            <person name="Bateman A."/>
            <person name="Chiu C.H."/>
            <person name="Tang P."/>
            <person name="Hegemann P."/>
            <person name="Fromm H."/>
            <person name="Raoult D."/>
            <person name="Greub G."/>
            <person name="Miranda-Saavedra D."/>
            <person name="Chen N."/>
            <person name="Nash P."/>
            <person name="Ginger M.L."/>
            <person name="Horn M."/>
            <person name="Schaap P."/>
            <person name="Caler L."/>
            <person name="Loftus B."/>
        </authorList>
    </citation>
    <scope>NUCLEOTIDE SEQUENCE [LARGE SCALE GENOMIC DNA]</scope>
    <source>
        <strain evidence="3 4">Neff</strain>
    </source>
</reference>
<dbReference type="Proteomes" id="UP000011083">
    <property type="component" value="Unassembled WGS sequence"/>
</dbReference>
<keyword evidence="2" id="KW-1133">Transmembrane helix</keyword>
<dbReference type="VEuPathDB" id="AmoebaDB:ACA1_057110"/>
<dbReference type="OrthoDB" id="40902at2759"/>
<dbReference type="GeneID" id="14918045"/>
<dbReference type="GO" id="GO:0004767">
    <property type="term" value="F:sphingomyelin phosphodiesterase activity"/>
    <property type="evidence" value="ECO:0007669"/>
    <property type="project" value="InterPro"/>
</dbReference>
<evidence type="ECO:0000256" key="1">
    <source>
        <dbReference type="SAM" id="MobiDB-lite"/>
    </source>
</evidence>
<proteinExistence type="predicted"/>
<protein>
    <recommendedName>
        <fullName evidence="5">Endonuclease/exonuclease/phosphatase domain-containing protein</fullName>
    </recommendedName>
</protein>
<evidence type="ECO:0000313" key="3">
    <source>
        <dbReference type="EMBL" id="ELR17079.1"/>
    </source>
</evidence>
<dbReference type="PANTHER" id="PTHR16320:SF1">
    <property type="entry name" value="SPHINGOMYELINASE DDB_G0288017"/>
    <property type="match status" value="1"/>
</dbReference>
<dbReference type="GO" id="GO:0005737">
    <property type="term" value="C:cytoplasm"/>
    <property type="evidence" value="ECO:0007669"/>
    <property type="project" value="TreeGrafter"/>
</dbReference>
<dbReference type="Gene3D" id="3.60.10.10">
    <property type="entry name" value="Endonuclease/exonuclease/phosphatase"/>
    <property type="match status" value="1"/>
</dbReference>
<dbReference type="InterPro" id="IPR038772">
    <property type="entry name" value="Sph/SMPD2-like"/>
</dbReference>
<dbReference type="KEGG" id="acan:ACA1_057110"/>
<accession>L8GV72</accession>
<dbReference type="RefSeq" id="XP_004339092.1">
    <property type="nucleotide sequence ID" value="XM_004339044.1"/>
</dbReference>
<keyword evidence="4" id="KW-1185">Reference proteome</keyword>
<name>L8GV72_ACACF</name>
<dbReference type="AlphaFoldDB" id="L8GV72"/>
<gene>
    <name evidence="3" type="ORF">ACA1_057110</name>
</gene>
<feature type="transmembrane region" description="Helical" evidence="2">
    <location>
        <begin position="72"/>
        <end position="99"/>
    </location>
</feature>
<feature type="compositionally biased region" description="Low complexity" evidence="1">
    <location>
        <begin position="637"/>
        <end position="648"/>
    </location>
</feature>
<dbReference type="PANTHER" id="PTHR16320">
    <property type="entry name" value="SPHINGOMYELINASE FAMILY MEMBER"/>
    <property type="match status" value="1"/>
</dbReference>
<feature type="compositionally biased region" description="Basic and acidic residues" evidence="1">
    <location>
        <begin position="625"/>
        <end position="635"/>
    </location>
</feature>
<evidence type="ECO:0008006" key="5">
    <source>
        <dbReference type="Google" id="ProtNLM"/>
    </source>
</evidence>
<evidence type="ECO:0000256" key="2">
    <source>
        <dbReference type="SAM" id="Phobius"/>
    </source>
</evidence>
<keyword evidence="2" id="KW-0812">Transmembrane</keyword>
<dbReference type="SUPFAM" id="SSF56219">
    <property type="entry name" value="DNase I-like"/>
    <property type="match status" value="1"/>
</dbReference>
<keyword evidence="2" id="KW-0472">Membrane</keyword>
<dbReference type="InterPro" id="IPR036691">
    <property type="entry name" value="Endo/exonu/phosph_ase_sf"/>
</dbReference>
<dbReference type="EMBL" id="KB007974">
    <property type="protein sequence ID" value="ELR17079.1"/>
    <property type="molecule type" value="Genomic_DNA"/>
</dbReference>
<feature type="region of interest" description="Disordered" evidence="1">
    <location>
        <begin position="604"/>
        <end position="662"/>
    </location>
</feature>
<sequence length="662" mass="73419">MATITTTTSAPSAANWEPLVLESDIPGYPVQVSGPTQSRYNAHGHLFSSPFWSATYNVGRRFGQMNSASMEFLLRVVTGILSFLMVPIALILIPFGILLRATAVAAGKKDLTFVRPPDEAYEAAAVVLRTQNLGFIPHVSPVNGLAIPPKRAPAMLRDVKSGRDDIICLQELFDLTVINRVLREIGAGKPEIRRPVSAELNGESSVEAGRRLTEAGATYPWVLCDVDPKPYRLNSGLFVASRYPVLDPEFIRFSVASRDDILAGKGVLGCSVVLGEIGGRKCKLTLFTTHAQAGHYMRIHTYQFRAIMEFMKYYNQKFLGAEDIIVASMLMGDYNLGPVSSRPDPKTGKLQLNDEWSVMKAIFDEYGMQNYFYDKTPEGLARERNREIILQIQDLWYDEGARAWERYHVKGATKEAQDLERADRSRGNRIDIPWQMDIFALLALLRTLVTKKETEPSDTLEATVEAELKQELARQVAVGKDKKKRESADLGELNVIRIVDLVGQLTGLSDGQGGLVEKLIPGSAIEMKGYRTLFPTEVKLCDIDHVLMPKRINGRKPLVKRAHIKIVTEGVFEYTDHYGKRTTLDIDWDRLRDGREGAEATLPLRDSGAGQRVSIDDSEEVEVEGPGKERIRDHVVASSSSSSSSAASPATSLGQEIVIPIE</sequence>
<evidence type="ECO:0000313" key="4">
    <source>
        <dbReference type="Proteomes" id="UP000011083"/>
    </source>
</evidence>
<organism evidence="3 4">
    <name type="scientific">Acanthamoeba castellanii (strain ATCC 30010 / Neff)</name>
    <dbReference type="NCBI Taxonomy" id="1257118"/>
    <lineage>
        <taxon>Eukaryota</taxon>
        <taxon>Amoebozoa</taxon>
        <taxon>Discosea</taxon>
        <taxon>Longamoebia</taxon>
        <taxon>Centramoebida</taxon>
        <taxon>Acanthamoebidae</taxon>
        <taxon>Acanthamoeba</taxon>
    </lineage>
</organism>